<evidence type="ECO:0000313" key="6">
    <source>
        <dbReference type="Proteomes" id="UP000294299"/>
    </source>
</evidence>
<dbReference type="KEGG" id="nfn:NFRAN_1482"/>
<proteinExistence type="predicted"/>
<dbReference type="RefSeq" id="WP_232037955.1">
    <property type="nucleotide sequence ID" value="NZ_LR216287.1"/>
</dbReference>
<evidence type="ECO:0000256" key="2">
    <source>
        <dbReference type="ARBA" id="ARBA00022448"/>
    </source>
</evidence>
<dbReference type="InterPro" id="IPR050492">
    <property type="entry name" value="Bact_metal-bind_prot9"/>
</dbReference>
<comment type="subcellular location">
    <subcellularLocation>
        <location evidence="1">Cell envelope</location>
    </subcellularLocation>
</comment>
<gene>
    <name evidence="5" type="ORF">NFRAN_1482</name>
</gene>
<dbReference type="Proteomes" id="UP000294299">
    <property type="component" value="Chromosome NFRAN"/>
</dbReference>
<evidence type="ECO:0000256" key="3">
    <source>
        <dbReference type="ARBA" id="ARBA00022723"/>
    </source>
</evidence>
<dbReference type="GO" id="GO:0030001">
    <property type="term" value="P:metal ion transport"/>
    <property type="evidence" value="ECO:0007669"/>
    <property type="project" value="InterPro"/>
</dbReference>
<keyword evidence="2" id="KW-0813">Transport</keyword>
<dbReference type="GeneID" id="39420836"/>
<sequence length="341" mass="37998">MLKSLLKNSKTTLCMTFAMALLSLLFISANIEVNKSSFALNKTLNVVTSVSPITNIVKNIGGDRISLTGLVPEGVNSHTYEPVPSDIVKLSNADLVIINGLYLEDPMERIVNTSLNTNPDIQLLKLGDNAITPDEWVFDFSFPRDQDHPNPHLWLNPVYAMKFANLTKDKLIEMDPNNTDYYTENADKYITLLKQLDEGIKEATQTIPPENRKLITYHDSWAYFAPRYNMTVMGAVQPSDFSEPSPLDIAKLIDQIRAENVSAIFASEVFSNRIVDQIADEANIEIVQTLRDDALPGNLTDPNHTYVGMMLENMKNMIVPLGGNISSLSDINPANTYTDTP</sequence>
<accession>A0A484IFQ2</accession>
<evidence type="ECO:0000256" key="4">
    <source>
        <dbReference type="ARBA" id="ARBA00022729"/>
    </source>
</evidence>
<dbReference type="InterPro" id="IPR006127">
    <property type="entry name" value="ZnuA-like"/>
</dbReference>
<name>A0A484IFQ2_9ARCH</name>
<keyword evidence="6" id="KW-1185">Reference proteome</keyword>
<dbReference type="PANTHER" id="PTHR42953:SF1">
    <property type="entry name" value="METAL-BINDING PROTEIN HI_0362-RELATED"/>
    <property type="match status" value="1"/>
</dbReference>
<dbReference type="InterPro" id="IPR006128">
    <property type="entry name" value="Lipoprotein_PsaA-like"/>
</dbReference>
<dbReference type="Pfam" id="PF01297">
    <property type="entry name" value="ZnuA"/>
    <property type="match status" value="1"/>
</dbReference>
<dbReference type="Gene3D" id="3.40.50.1980">
    <property type="entry name" value="Nitrogenase molybdenum iron protein domain"/>
    <property type="match status" value="2"/>
</dbReference>
<keyword evidence="4" id="KW-0732">Signal</keyword>
<reference evidence="5 6" key="1">
    <citation type="submission" date="2019-02" db="EMBL/GenBank/DDBJ databases">
        <authorList>
            <person name="Lehtovirta-Morley E L."/>
        </authorList>
    </citation>
    <scope>NUCLEOTIDE SEQUENCE [LARGE SCALE GENOMIC DNA]</scope>
    <source>
        <strain evidence="5">NFRAN1</strain>
    </source>
</reference>
<dbReference type="EMBL" id="LR216287">
    <property type="protein sequence ID" value="VFJ13804.1"/>
    <property type="molecule type" value="Genomic_DNA"/>
</dbReference>
<dbReference type="SUPFAM" id="SSF53807">
    <property type="entry name" value="Helical backbone' metal receptor"/>
    <property type="match status" value="1"/>
</dbReference>
<dbReference type="AlphaFoldDB" id="A0A484IFQ2"/>
<protein>
    <submittedName>
        <fullName evidence="5">Putative periplasmic iron-binding protein</fullName>
    </submittedName>
</protein>
<dbReference type="PRINTS" id="PR00690">
    <property type="entry name" value="ADHESNFAMILY"/>
</dbReference>
<dbReference type="GO" id="GO:0046872">
    <property type="term" value="F:metal ion binding"/>
    <property type="evidence" value="ECO:0007669"/>
    <property type="project" value="UniProtKB-KW"/>
</dbReference>
<organism evidence="5 6">
    <name type="scientific">Candidatus Nitrosocosmicus franklandianus</name>
    <dbReference type="NCBI Taxonomy" id="1798806"/>
    <lineage>
        <taxon>Archaea</taxon>
        <taxon>Nitrososphaerota</taxon>
        <taxon>Nitrososphaeria</taxon>
        <taxon>Nitrososphaerales</taxon>
        <taxon>Nitrososphaeraceae</taxon>
        <taxon>Candidatus Nitrosocosmicus</taxon>
    </lineage>
</organism>
<dbReference type="GO" id="GO:0007155">
    <property type="term" value="P:cell adhesion"/>
    <property type="evidence" value="ECO:0007669"/>
    <property type="project" value="InterPro"/>
</dbReference>
<dbReference type="InterPro" id="IPR006129">
    <property type="entry name" value="AdhesinB"/>
</dbReference>
<dbReference type="PANTHER" id="PTHR42953">
    <property type="entry name" value="HIGH-AFFINITY ZINC UPTAKE SYSTEM PROTEIN ZNUA-RELATED"/>
    <property type="match status" value="1"/>
</dbReference>
<keyword evidence="3" id="KW-0479">Metal-binding</keyword>
<evidence type="ECO:0000256" key="1">
    <source>
        <dbReference type="ARBA" id="ARBA00004196"/>
    </source>
</evidence>
<evidence type="ECO:0000313" key="5">
    <source>
        <dbReference type="EMBL" id="VFJ13804.1"/>
    </source>
</evidence>
<dbReference type="PRINTS" id="PR00691">
    <property type="entry name" value="ADHESINB"/>
</dbReference>